<feature type="chain" id="PRO_5038753105" description="Sensor domain-containing protein" evidence="1">
    <location>
        <begin position="27"/>
        <end position="244"/>
    </location>
</feature>
<dbReference type="AlphaFoldDB" id="A0A7J5BQR1"/>
<reference evidence="2 3" key="1">
    <citation type="submission" date="2019-09" db="EMBL/GenBank/DDBJ databases">
        <title>Phylogeny of genus Pseudoclavibacter and closely related genus.</title>
        <authorList>
            <person name="Li Y."/>
        </authorList>
    </citation>
    <scope>NUCLEOTIDE SEQUENCE [LARGE SCALE GENOMIC DNA]</scope>
    <source>
        <strain evidence="2 3">DSM 23821</strain>
    </source>
</reference>
<organism evidence="2 3">
    <name type="scientific">Pseudoclavibacter chungangensis</name>
    <dbReference type="NCBI Taxonomy" id="587635"/>
    <lineage>
        <taxon>Bacteria</taxon>
        <taxon>Bacillati</taxon>
        <taxon>Actinomycetota</taxon>
        <taxon>Actinomycetes</taxon>
        <taxon>Micrococcales</taxon>
        <taxon>Microbacteriaceae</taxon>
        <taxon>Pseudoclavibacter</taxon>
    </lineage>
</organism>
<dbReference type="Proteomes" id="UP000467240">
    <property type="component" value="Unassembled WGS sequence"/>
</dbReference>
<evidence type="ECO:0008006" key="4">
    <source>
        <dbReference type="Google" id="ProtNLM"/>
    </source>
</evidence>
<evidence type="ECO:0000313" key="2">
    <source>
        <dbReference type="EMBL" id="KAB1654041.1"/>
    </source>
</evidence>
<keyword evidence="1" id="KW-0732">Signal</keyword>
<dbReference type="EMBL" id="WBJZ01000020">
    <property type="protein sequence ID" value="KAB1654041.1"/>
    <property type="molecule type" value="Genomic_DNA"/>
</dbReference>
<proteinExistence type="predicted"/>
<comment type="caution">
    <text evidence="2">The sequence shown here is derived from an EMBL/GenBank/DDBJ whole genome shotgun (WGS) entry which is preliminary data.</text>
</comment>
<accession>A0A7J5BQR1</accession>
<evidence type="ECO:0000256" key="1">
    <source>
        <dbReference type="SAM" id="SignalP"/>
    </source>
</evidence>
<sequence>MSLSSSSFARATGLLVVALLGLAGCAAGDGAGTDAPDAPAASTPVGGDVELTSGQIADFLTQMVSEGPSSDEMTVVESFDGLEEFGVATGEPPSDPTCADLFRVVPVLTAASPQYALAHSRAPEGEMIGRVLFIGSDASEADAQAVVDGIRDTLSNCSPQRHPLSLPGRYVEFADKTPDGIDDSAVCWTTASAADWGGTPDYQLAVVDGNQVAFSTQFTFADAEEFTLGVDGARASLERLRGGA</sequence>
<name>A0A7J5BQR1_9MICO</name>
<gene>
    <name evidence="2" type="ORF">F8O01_14075</name>
</gene>
<feature type="signal peptide" evidence="1">
    <location>
        <begin position="1"/>
        <end position="26"/>
    </location>
</feature>
<dbReference type="RefSeq" id="WP_158041591.1">
    <property type="nucleotide sequence ID" value="NZ_JACCFV010000001.1"/>
</dbReference>
<protein>
    <recommendedName>
        <fullName evidence="4">Sensor domain-containing protein</fullName>
    </recommendedName>
</protein>
<keyword evidence="3" id="KW-1185">Reference proteome</keyword>
<evidence type="ECO:0000313" key="3">
    <source>
        <dbReference type="Proteomes" id="UP000467240"/>
    </source>
</evidence>